<dbReference type="NCBIfam" id="TIGR00115">
    <property type="entry name" value="tig"/>
    <property type="match status" value="1"/>
</dbReference>
<keyword evidence="8 11" id="KW-0413">Isomerase</keyword>
<keyword evidence="16" id="KW-1185">Reference proteome</keyword>
<proteinExistence type="inferred from homology"/>
<dbReference type="Pfam" id="PF05698">
    <property type="entry name" value="Trigger_C"/>
    <property type="match status" value="1"/>
</dbReference>
<keyword evidence="5 11" id="KW-0132">Cell division</keyword>
<evidence type="ECO:0000256" key="10">
    <source>
        <dbReference type="ARBA" id="ARBA00029986"/>
    </source>
</evidence>
<evidence type="ECO:0000256" key="13">
    <source>
        <dbReference type="RuleBase" id="RU003914"/>
    </source>
</evidence>
<dbReference type="GO" id="GO:0043335">
    <property type="term" value="P:protein unfolding"/>
    <property type="evidence" value="ECO:0007669"/>
    <property type="project" value="TreeGrafter"/>
</dbReference>
<dbReference type="SUPFAM" id="SSF102735">
    <property type="entry name" value="Trigger factor ribosome-binding domain"/>
    <property type="match status" value="1"/>
</dbReference>
<dbReference type="Gene3D" id="1.10.3120.10">
    <property type="entry name" value="Trigger factor, C-terminal domain"/>
    <property type="match status" value="1"/>
</dbReference>
<dbReference type="InterPro" id="IPR005215">
    <property type="entry name" value="Trig_fac"/>
</dbReference>
<keyword evidence="9 11" id="KW-0131">Cell cycle</keyword>
<dbReference type="GO" id="GO:0043022">
    <property type="term" value="F:ribosome binding"/>
    <property type="evidence" value="ECO:0007669"/>
    <property type="project" value="TreeGrafter"/>
</dbReference>
<dbReference type="EC" id="5.2.1.8" evidence="3 11"/>
<dbReference type="GO" id="GO:0051083">
    <property type="term" value="P:'de novo' cotranslational protein folding"/>
    <property type="evidence" value="ECO:0007669"/>
    <property type="project" value="TreeGrafter"/>
</dbReference>
<evidence type="ECO:0000256" key="4">
    <source>
        <dbReference type="ARBA" id="ARBA00016902"/>
    </source>
</evidence>
<organism evidence="15 16">
    <name type="scientific">Crenothrix polyspora</name>
    <dbReference type="NCBI Taxonomy" id="360316"/>
    <lineage>
        <taxon>Bacteria</taxon>
        <taxon>Pseudomonadati</taxon>
        <taxon>Pseudomonadota</taxon>
        <taxon>Gammaproteobacteria</taxon>
        <taxon>Methylococcales</taxon>
        <taxon>Crenotrichaceae</taxon>
        <taxon>Crenothrix</taxon>
    </lineage>
</organism>
<evidence type="ECO:0000256" key="5">
    <source>
        <dbReference type="ARBA" id="ARBA00022618"/>
    </source>
</evidence>
<dbReference type="PIRSF" id="PIRSF003095">
    <property type="entry name" value="Trigger_factor"/>
    <property type="match status" value="1"/>
</dbReference>
<keyword evidence="11" id="KW-0963">Cytoplasm</keyword>
<comment type="similarity">
    <text evidence="2 11 13">Belongs to the FKBP-type PPIase family. Tig subfamily.</text>
</comment>
<dbReference type="RefSeq" id="WP_087147325.1">
    <property type="nucleotide sequence ID" value="NZ_FUKJ01000248.1"/>
</dbReference>
<evidence type="ECO:0000256" key="1">
    <source>
        <dbReference type="ARBA" id="ARBA00000971"/>
    </source>
</evidence>
<evidence type="ECO:0000256" key="8">
    <source>
        <dbReference type="ARBA" id="ARBA00023235"/>
    </source>
</evidence>
<dbReference type="GO" id="GO:0044183">
    <property type="term" value="F:protein folding chaperone"/>
    <property type="evidence" value="ECO:0007669"/>
    <property type="project" value="TreeGrafter"/>
</dbReference>
<name>A0A1R4HAJ5_9GAMM</name>
<dbReference type="OrthoDB" id="9767721at2"/>
<keyword evidence="6 11" id="KW-0697">Rotamase</keyword>
<dbReference type="EMBL" id="FUKJ01000248">
    <property type="protein sequence ID" value="SJM93284.1"/>
    <property type="molecule type" value="Genomic_DNA"/>
</dbReference>
<dbReference type="PANTHER" id="PTHR30560">
    <property type="entry name" value="TRIGGER FACTOR CHAPERONE AND PEPTIDYL-PROLYL CIS/TRANS ISOMERASE"/>
    <property type="match status" value="1"/>
</dbReference>
<dbReference type="AlphaFoldDB" id="A0A1R4HAJ5"/>
<dbReference type="PANTHER" id="PTHR30560:SF3">
    <property type="entry name" value="TRIGGER FACTOR-LIKE PROTEIN TIG, CHLOROPLASTIC"/>
    <property type="match status" value="1"/>
</dbReference>
<reference evidence="16" key="1">
    <citation type="submission" date="2017-02" db="EMBL/GenBank/DDBJ databases">
        <authorList>
            <person name="Daims H."/>
        </authorList>
    </citation>
    <scope>NUCLEOTIDE SEQUENCE [LARGE SCALE GENOMIC DNA]</scope>
</reference>
<comment type="catalytic activity">
    <reaction evidence="1 11 12">
        <text>[protein]-peptidylproline (omega=180) = [protein]-peptidylproline (omega=0)</text>
        <dbReference type="Rhea" id="RHEA:16237"/>
        <dbReference type="Rhea" id="RHEA-COMP:10747"/>
        <dbReference type="Rhea" id="RHEA-COMP:10748"/>
        <dbReference type="ChEBI" id="CHEBI:83833"/>
        <dbReference type="ChEBI" id="CHEBI:83834"/>
        <dbReference type="EC" id="5.2.1.8"/>
    </reaction>
</comment>
<dbReference type="GO" id="GO:0015031">
    <property type="term" value="P:protein transport"/>
    <property type="evidence" value="ECO:0007669"/>
    <property type="project" value="UniProtKB-UniRule"/>
</dbReference>
<dbReference type="InterPro" id="IPR027304">
    <property type="entry name" value="Trigger_fact/SurA_dom_sf"/>
</dbReference>
<evidence type="ECO:0000256" key="6">
    <source>
        <dbReference type="ARBA" id="ARBA00023110"/>
    </source>
</evidence>
<evidence type="ECO:0000256" key="9">
    <source>
        <dbReference type="ARBA" id="ARBA00023306"/>
    </source>
</evidence>
<comment type="subcellular location">
    <subcellularLocation>
        <location evidence="11">Cytoplasm</location>
    </subcellularLocation>
    <text evidence="11">About half TF is bound to the ribosome near the polypeptide exit tunnel while the other half is free in the cytoplasm.</text>
</comment>
<evidence type="ECO:0000313" key="16">
    <source>
        <dbReference type="Proteomes" id="UP000195442"/>
    </source>
</evidence>
<dbReference type="InterPro" id="IPR037041">
    <property type="entry name" value="Trigger_fac_C_sf"/>
</dbReference>
<sequence>MQVSVEKTSELSIKMTVSVPAAVVQQKVAARLQSLASKVKIDGFRPGKVPQQVVKKLYGDKVLAEISEELFKSTYPEALAKEDIRPVDYPLIEFLNDPEGITYTASVQVYPEISLDVLDQFEVIRPVATVQDSDVDTMIEKLRIMRQTLQLTDRPAQEGDRVSISFSATCDDGGFSTGRIDKDEKGNDFGVFIGAKQMIPGFEDNLIGLKTGDNKTFSLVFPENYNNVDFAGKAAQFEVDVIKVEEPSPLPEIDDEFVKAYGLEGSTVDSFREDVKATMERELEQALNEQFKAAVLSSVYKTVQLPLPNALIEQEIENLAKPYLDNAKKQKLNMAEFNLPRDLFEETAKTRVALSLILREIIEKQNIQLDDSKVRTVVERMAQSFERPDEVVEYYYADEKRLNDIRQMVLEEQTVEWLATRANISDETLSFSEIMDKQQR</sequence>
<dbReference type="GO" id="GO:0051301">
    <property type="term" value="P:cell division"/>
    <property type="evidence" value="ECO:0007669"/>
    <property type="project" value="UniProtKB-KW"/>
</dbReference>
<evidence type="ECO:0000256" key="2">
    <source>
        <dbReference type="ARBA" id="ARBA00005464"/>
    </source>
</evidence>
<dbReference type="GO" id="GO:0003755">
    <property type="term" value="F:peptidyl-prolyl cis-trans isomerase activity"/>
    <property type="evidence" value="ECO:0007669"/>
    <property type="project" value="UniProtKB-UniRule"/>
</dbReference>
<comment type="domain">
    <text evidence="11">Consists of 3 domains; the N-terminus binds the ribosome, the middle domain has PPIase activity, while the C-terminus has intrinsic chaperone activity on its own.</text>
</comment>
<keyword evidence="7 11" id="KW-0143">Chaperone</keyword>
<feature type="domain" description="PPIase FKBP-type" evidence="14">
    <location>
        <begin position="159"/>
        <end position="250"/>
    </location>
</feature>
<dbReference type="Proteomes" id="UP000195442">
    <property type="component" value="Unassembled WGS sequence"/>
</dbReference>
<dbReference type="Pfam" id="PF05697">
    <property type="entry name" value="Trigger_N"/>
    <property type="match status" value="1"/>
</dbReference>
<evidence type="ECO:0000256" key="11">
    <source>
        <dbReference type="HAMAP-Rule" id="MF_00303"/>
    </source>
</evidence>
<dbReference type="Gene3D" id="3.10.50.40">
    <property type="match status" value="1"/>
</dbReference>
<gene>
    <name evidence="11 15" type="primary">tig</name>
    <name evidence="15" type="ORF">CRENPOLYSF2_3210003</name>
</gene>
<evidence type="ECO:0000256" key="12">
    <source>
        <dbReference type="PROSITE-ProRule" id="PRU00277"/>
    </source>
</evidence>
<dbReference type="SUPFAM" id="SSF109998">
    <property type="entry name" value="Triger factor/SurA peptide-binding domain-like"/>
    <property type="match status" value="1"/>
</dbReference>
<dbReference type="GO" id="GO:0005737">
    <property type="term" value="C:cytoplasm"/>
    <property type="evidence" value="ECO:0007669"/>
    <property type="project" value="UniProtKB-SubCell"/>
</dbReference>
<dbReference type="InterPro" id="IPR001179">
    <property type="entry name" value="PPIase_FKBP_dom"/>
</dbReference>
<dbReference type="SUPFAM" id="SSF54534">
    <property type="entry name" value="FKBP-like"/>
    <property type="match status" value="1"/>
</dbReference>
<dbReference type="Gene3D" id="3.30.70.1050">
    <property type="entry name" value="Trigger factor ribosome-binding domain"/>
    <property type="match status" value="1"/>
</dbReference>
<evidence type="ECO:0000313" key="15">
    <source>
        <dbReference type="EMBL" id="SJM93284.1"/>
    </source>
</evidence>
<dbReference type="PROSITE" id="PS50059">
    <property type="entry name" value="FKBP_PPIASE"/>
    <property type="match status" value="1"/>
</dbReference>
<dbReference type="InterPro" id="IPR046357">
    <property type="entry name" value="PPIase_dom_sf"/>
</dbReference>
<dbReference type="Pfam" id="PF00254">
    <property type="entry name" value="FKBP_C"/>
    <property type="match status" value="1"/>
</dbReference>
<evidence type="ECO:0000256" key="7">
    <source>
        <dbReference type="ARBA" id="ARBA00023186"/>
    </source>
</evidence>
<comment type="function">
    <text evidence="11">Involved in protein export. Acts as a chaperone by maintaining the newly synthesized protein in an open conformation. Functions as a peptidyl-prolyl cis-trans isomerase.</text>
</comment>
<protein>
    <recommendedName>
        <fullName evidence="4 11">Trigger factor</fullName>
        <shortName evidence="11">TF</shortName>
        <ecNumber evidence="3 11">5.2.1.8</ecNumber>
    </recommendedName>
    <alternativeName>
        <fullName evidence="10 11">PPIase</fullName>
    </alternativeName>
</protein>
<dbReference type="InterPro" id="IPR008881">
    <property type="entry name" value="Trigger_fac_ribosome-bd_bac"/>
</dbReference>
<dbReference type="InterPro" id="IPR008880">
    <property type="entry name" value="Trigger_fac_C"/>
</dbReference>
<dbReference type="InterPro" id="IPR036611">
    <property type="entry name" value="Trigger_fac_ribosome-bd_sf"/>
</dbReference>
<evidence type="ECO:0000256" key="3">
    <source>
        <dbReference type="ARBA" id="ARBA00013194"/>
    </source>
</evidence>
<dbReference type="HAMAP" id="MF_00303">
    <property type="entry name" value="Trigger_factor_Tig"/>
    <property type="match status" value="1"/>
</dbReference>
<evidence type="ECO:0000259" key="14">
    <source>
        <dbReference type="PROSITE" id="PS50059"/>
    </source>
</evidence>
<accession>A0A1R4HAJ5</accession>